<accession>A0ABS8S953</accession>
<gene>
    <name evidence="1" type="ORF">HAX54_027934</name>
</gene>
<sequence length="69" mass="8120">SHEVIIQQLERRMSNWHSNGGSITANNITPRKDIMDDNVLEWEMEEEAIEELIVDVFLKANEIHHVHKE</sequence>
<name>A0ABS8S953_DATST</name>
<dbReference type="EMBL" id="JACEIK010000341">
    <property type="protein sequence ID" value="MCD7455360.1"/>
    <property type="molecule type" value="Genomic_DNA"/>
</dbReference>
<protein>
    <submittedName>
        <fullName evidence="1">Uncharacterized protein</fullName>
    </submittedName>
</protein>
<organism evidence="1 2">
    <name type="scientific">Datura stramonium</name>
    <name type="common">Jimsonweed</name>
    <name type="synonym">Common thornapple</name>
    <dbReference type="NCBI Taxonomy" id="4076"/>
    <lineage>
        <taxon>Eukaryota</taxon>
        <taxon>Viridiplantae</taxon>
        <taxon>Streptophyta</taxon>
        <taxon>Embryophyta</taxon>
        <taxon>Tracheophyta</taxon>
        <taxon>Spermatophyta</taxon>
        <taxon>Magnoliopsida</taxon>
        <taxon>eudicotyledons</taxon>
        <taxon>Gunneridae</taxon>
        <taxon>Pentapetalae</taxon>
        <taxon>asterids</taxon>
        <taxon>lamiids</taxon>
        <taxon>Solanales</taxon>
        <taxon>Solanaceae</taxon>
        <taxon>Solanoideae</taxon>
        <taxon>Datureae</taxon>
        <taxon>Datura</taxon>
    </lineage>
</organism>
<evidence type="ECO:0000313" key="2">
    <source>
        <dbReference type="Proteomes" id="UP000823775"/>
    </source>
</evidence>
<dbReference type="Proteomes" id="UP000823775">
    <property type="component" value="Unassembled WGS sequence"/>
</dbReference>
<reference evidence="1 2" key="1">
    <citation type="journal article" date="2021" name="BMC Genomics">
        <title>Datura genome reveals duplications of psychoactive alkaloid biosynthetic genes and high mutation rate following tissue culture.</title>
        <authorList>
            <person name="Rajewski A."/>
            <person name="Carter-House D."/>
            <person name="Stajich J."/>
            <person name="Litt A."/>
        </authorList>
    </citation>
    <scope>NUCLEOTIDE SEQUENCE [LARGE SCALE GENOMIC DNA]</scope>
    <source>
        <strain evidence="1">AR-01</strain>
    </source>
</reference>
<evidence type="ECO:0000313" key="1">
    <source>
        <dbReference type="EMBL" id="MCD7455360.1"/>
    </source>
</evidence>
<proteinExistence type="predicted"/>
<keyword evidence="2" id="KW-1185">Reference proteome</keyword>
<comment type="caution">
    <text evidence="1">The sequence shown here is derived from an EMBL/GenBank/DDBJ whole genome shotgun (WGS) entry which is preliminary data.</text>
</comment>
<feature type="non-terminal residue" evidence="1">
    <location>
        <position position="69"/>
    </location>
</feature>
<feature type="non-terminal residue" evidence="1">
    <location>
        <position position="1"/>
    </location>
</feature>